<accession>A0A0A9I1X5</accession>
<protein>
    <submittedName>
        <fullName evidence="1">Uncharacterized protein</fullName>
    </submittedName>
</protein>
<proteinExistence type="predicted"/>
<dbReference type="AlphaFoldDB" id="A0A0A9I1X5"/>
<reference evidence="1" key="2">
    <citation type="journal article" date="2015" name="Data Brief">
        <title>Shoot transcriptome of the giant reed, Arundo donax.</title>
        <authorList>
            <person name="Barrero R.A."/>
            <person name="Guerrero F.D."/>
            <person name="Moolhuijzen P."/>
            <person name="Goolsby J.A."/>
            <person name="Tidwell J."/>
            <person name="Bellgard S.E."/>
            <person name="Bellgard M.I."/>
        </authorList>
    </citation>
    <scope>NUCLEOTIDE SEQUENCE</scope>
    <source>
        <tissue evidence="1">Shoot tissue taken approximately 20 cm above the soil surface</tissue>
    </source>
</reference>
<reference evidence="1" key="1">
    <citation type="submission" date="2014-09" db="EMBL/GenBank/DDBJ databases">
        <authorList>
            <person name="Magalhaes I.L.F."/>
            <person name="Oliveira U."/>
            <person name="Santos F.R."/>
            <person name="Vidigal T.H.D.A."/>
            <person name="Brescovit A.D."/>
            <person name="Santos A.J."/>
        </authorList>
    </citation>
    <scope>NUCLEOTIDE SEQUENCE</scope>
    <source>
        <tissue evidence="1">Shoot tissue taken approximately 20 cm above the soil surface</tissue>
    </source>
</reference>
<name>A0A0A9I1X5_ARUDO</name>
<evidence type="ECO:0000313" key="1">
    <source>
        <dbReference type="EMBL" id="JAE39148.1"/>
    </source>
</evidence>
<organism evidence="1">
    <name type="scientific">Arundo donax</name>
    <name type="common">Giant reed</name>
    <name type="synonym">Donax arundinaceus</name>
    <dbReference type="NCBI Taxonomy" id="35708"/>
    <lineage>
        <taxon>Eukaryota</taxon>
        <taxon>Viridiplantae</taxon>
        <taxon>Streptophyta</taxon>
        <taxon>Embryophyta</taxon>
        <taxon>Tracheophyta</taxon>
        <taxon>Spermatophyta</taxon>
        <taxon>Magnoliopsida</taxon>
        <taxon>Liliopsida</taxon>
        <taxon>Poales</taxon>
        <taxon>Poaceae</taxon>
        <taxon>PACMAD clade</taxon>
        <taxon>Arundinoideae</taxon>
        <taxon>Arundineae</taxon>
        <taxon>Arundo</taxon>
    </lineage>
</organism>
<sequence>MYILKSCSSMVLPPRGGGENVSCSCIIKKGRKCYIPLQRPF</sequence>
<dbReference type="EMBL" id="GBRH01158748">
    <property type="protein sequence ID" value="JAE39148.1"/>
    <property type="molecule type" value="Transcribed_RNA"/>
</dbReference>